<proteinExistence type="predicted"/>
<organism evidence="1 2">
    <name type="scientific">Eumeta variegata</name>
    <name type="common">Bagworm moth</name>
    <name type="synonym">Eumeta japonica</name>
    <dbReference type="NCBI Taxonomy" id="151549"/>
    <lineage>
        <taxon>Eukaryota</taxon>
        <taxon>Metazoa</taxon>
        <taxon>Ecdysozoa</taxon>
        <taxon>Arthropoda</taxon>
        <taxon>Hexapoda</taxon>
        <taxon>Insecta</taxon>
        <taxon>Pterygota</taxon>
        <taxon>Neoptera</taxon>
        <taxon>Endopterygota</taxon>
        <taxon>Lepidoptera</taxon>
        <taxon>Glossata</taxon>
        <taxon>Ditrysia</taxon>
        <taxon>Tineoidea</taxon>
        <taxon>Psychidae</taxon>
        <taxon>Oiketicinae</taxon>
        <taxon>Eumeta</taxon>
    </lineage>
</organism>
<evidence type="ECO:0000313" key="1">
    <source>
        <dbReference type="EMBL" id="GBP47529.1"/>
    </source>
</evidence>
<protein>
    <submittedName>
        <fullName evidence="1">Uncharacterized protein</fullName>
    </submittedName>
</protein>
<keyword evidence="2" id="KW-1185">Reference proteome</keyword>
<sequence>MHRRNGTALSLVLAILERKDQAKEIFKNFSRVNQQANSETNNRESPTYPSHRYRTAASVLRENINTITSIPKVVRSAEVANIAAKFRKANRGVDRLKIILENQELINKLEDLSRALQHKVSTRMQEVRNDSWNDLMVEISPNHKVHWRLAKALKTEGAVSTLTLRKPDNYIAFDDREKAECLADSIEQ</sequence>
<dbReference type="EMBL" id="BGZK01000503">
    <property type="protein sequence ID" value="GBP47529.1"/>
    <property type="molecule type" value="Genomic_DNA"/>
</dbReference>
<gene>
    <name evidence="1" type="ORF">EVAR_30619_1</name>
</gene>
<evidence type="ECO:0000313" key="2">
    <source>
        <dbReference type="Proteomes" id="UP000299102"/>
    </source>
</evidence>
<name>A0A4C1WAI9_EUMVA</name>
<reference evidence="1 2" key="1">
    <citation type="journal article" date="2019" name="Commun. Biol.">
        <title>The bagworm genome reveals a unique fibroin gene that provides high tensile strength.</title>
        <authorList>
            <person name="Kono N."/>
            <person name="Nakamura H."/>
            <person name="Ohtoshi R."/>
            <person name="Tomita M."/>
            <person name="Numata K."/>
            <person name="Arakawa K."/>
        </authorList>
    </citation>
    <scope>NUCLEOTIDE SEQUENCE [LARGE SCALE GENOMIC DNA]</scope>
</reference>
<comment type="caution">
    <text evidence="1">The sequence shown here is derived from an EMBL/GenBank/DDBJ whole genome shotgun (WGS) entry which is preliminary data.</text>
</comment>
<accession>A0A4C1WAI9</accession>
<dbReference type="AlphaFoldDB" id="A0A4C1WAI9"/>
<dbReference type="OrthoDB" id="7487383at2759"/>
<dbReference type="Proteomes" id="UP000299102">
    <property type="component" value="Unassembled WGS sequence"/>
</dbReference>